<dbReference type="OrthoDB" id="9815559at2"/>
<organism evidence="5 6">
    <name type="scientific">Minwuia thermotolerans</name>
    <dbReference type="NCBI Taxonomy" id="2056226"/>
    <lineage>
        <taxon>Bacteria</taxon>
        <taxon>Pseudomonadati</taxon>
        <taxon>Pseudomonadota</taxon>
        <taxon>Alphaproteobacteria</taxon>
        <taxon>Minwuiales</taxon>
        <taxon>Minwuiaceae</taxon>
        <taxon>Minwuia</taxon>
    </lineage>
</organism>
<dbReference type="InterPro" id="IPR003329">
    <property type="entry name" value="Cytidylyl_trans"/>
</dbReference>
<dbReference type="UniPathway" id="UPA00358">
    <property type="reaction ID" value="UER00476"/>
</dbReference>
<comment type="catalytic activity">
    <reaction evidence="4">
        <text>3-deoxy-alpha-D-manno-oct-2-ulosonate + CTP = CMP-3-deoxy-beta-D-manno-octulosonate + diphosphate</text>
        <dbReference type="Rhea" id="RHEA:23448"/>
        <dbReference type="ChEBI" id="CHEBI:33019"/>
        <dbReference type="ChEBI" id="CHEBI:37563"/>
        <dbReference type="ChEBI" id="CHEBI:85986"/>
        <dbReference type="ChEBI" id="CHEBI:85987"/>
        <dbReference type="EC" id="2.7.7.38"/>
    </reaction>
</comment>
<dbReference type="GO" id="GO:0033468">
    <property type="term" value="P:CMP-keto-3-deoxy-D-manno-octulosonic acid biosynthetic process"/>
    <property type="evidence" value="ECO:0007669"/>
    <property type="project" value="UniProtKB-UniRule"/>
</dbReference>
<evidence type="ECO:0000313" key="5">
    <source>
        <dbReference type="EMBL" id="PJK31581.1"/>
    </source>
</evidence>
<dbReference type="CDD" id="cd02517">
    <property type="entry name" value="CMP-KDO-Synthetase"/>
    <property type="match status" value="1"/>
</dbReference>
<dbReference type="HAMAP" id="MF_00057">
    <property type="entry name" value="KdsB"/>
    <property type="match status" value="1"/>
</dbReference>
<protein>
    <recommendedName>
        <fullName evidence="4">3-deoxy-manno-octulosonate cytidylyltransferase</fullName>
        <ecNumber evidence="4">2.7.7.38</ecNumber>
    </recommendedName>
    <alternativeName>
        <fullName evidence="4">CMP-2-keto-3-deoxyoctulosonic acid synthase</fullName>
        <shortName evidence="4">CKS</shortName>
        <shortName evidence="4">CMP-KDO synthase</shortName>
    </alternativeName>
</protein>
<proteinExistence type="inferred from homology"/>
<dbReference type="Gene3D" id="3.90.550.10">
    <property type="entry name" value="Spore Coat Polysaccharide Biosynthesis Protein SpsA, Chain A"/>
    <property type="match status" value="1"/>
</dbReference>
<dbReference type="GO" id="GO:0009103">
    <property type="term" value="P:lipopolysaccharide biosynthetic process"/>
    <property type="evidence" value="ECO:0007669"/>
    <property type="project" value="UniProtKB-UniRule"/>
</dbReference>
<dbReference type="NCBIfam" id="NF003952">
    <property type="entry name" value="PRK05450.1-5"/>
    <property type="match status" value="1"/>
</dbReference>
<sequence>MMRSNAASRPLVEPSRRTFMNPVVLIPARMASSRLPGKPLAEIAGLPMIVQVWKRGMEADIGPVLVAAAEAEIVEAVRDAGGEAVLTDPGHPSGSDRIFEALCRADPDGRHDSVVNLQGDLPALDPATIRAALKPLEADPSVDIGTLVAEIHDPAELDDPNAVKVVTAFADGARTARALWFTRLRAPGGEGPHWHHIGLYAYRRAALERFVKLPPSPLEKREKLEQLRALEHGMRIDAARVDTIPLGVDTPEDLEKTRRLFAERGGPAPK</sequence>
<dbReference type="EMBL" id="PHIG01000004">
    <property type="protein sequence ID" value="PJK31581.1"/>
    <property type="molecule type" value="Genomic_DNA"/>
</dbReference>
<keyword evidence="6" id="KW-1185">Reference proteome</keyword>
<keyword evidence="1 4" id="KW-0808">Transferase</keyword>
<dbReference type="GO" id="GO:0008690">
    <property type="term" value="F:3-deoxy-manno-octulosonate cytidylyltransferase activity"/>
    <property type="evidence" value="ECO:0007669"/>
    <property type="project" value="UniProtKB-UniRule"/>
</dbReference>
<gene>
    <name evidence="4" type="primary">kdsB</name>
    <name evidence="5" type="ORF">CVT23_00545</name>
</gene>
<accession>A0A2M9G7A1</accession>
<comment type="similarity">
    <text evidence="4">Belongs to the KdsB family.</text>
</comment>
<dbReference type="PANTHER" id="PTHR42866">
    <property type="entry name" value="3-DEOXY-MANNO-OCTULOSONATE CYTIDYLYLTRANSFERASE"/>
    <property type="match status" value="1"/>
</dbReference>
<keyword evidence="2 4" id="KW-0548">Nucleotidyltransferase</keyword>
<evidence type="ECO:0000256" key="1">
    <source>
        <dbReference type="ARBA" id="ARBA00022679"/>
    </source>
</evidence>
<comment type="caution">
    <text evidence="5">The sequence shown here is derived from an EMBL/GenBank/DDBJ whole genome shotgun (WGS) entry which is preliminary data.</text>
</comment>
<keyword evidence="4" id="KW-0963">Cytoplasm</keyword>
<dbReference type="NCBIfam" id="NF003948">
    <property type="entry name" value="PRK05450.1-1"/>
    <property type="match status" value="1"/>
</dbReference>
<dbReference type="EC" id="2.7.7.38" evidence="4"/>
<dbReference type="GO" id="GO:0005829">
    <property type="term" value="C:cytosol"/>
    <property type="evidence" value="ECO:0007669"/>
    <property type="project" value="TreeGrafter"/>
</dbReference>
<keyword evidence="3 4" id="KW-0448">Lipopolysaccharide biosynthesis</keyword>
<evidence type="ECO:0000313" key="6">
    <source>
        <dbReference type="Proteomes" id="UP000229498"/>
    </source>
</evidence>
<dbReference type="InterPro" id="IPR029044">
    <property type="entry name" value="Nucleotide-diphossugar_trans"/>
</dbReference>
<dbReference type="AlphaFoldDB" id="A0A2M9G7A1"/>
<dbReference type="NCBIfam" id="TIGR00466">
    <property type="entry name" value="kdsB"/>
    <property type="match status" value="1"/>
</dbReference>
<evidence type="ECO:0000256" key="2">
    <source>
        <dbReference type="ARBA" id="ARBA00022695"/>
    </source>
</evidence>
<dbReference type="SUPFAM" id="SSF53448">
    <property type="entry name" value="Nucleotide-diphospho-sugar transferases"/>
    <property type="match status" value="1"/>
</dbReference>
<dbReference type="Proteomes" id="UP000229498">
    <property type="component" value="Unassembled WGS sequence"/>
</dbReference>
<comment type="function">
    <text evidence="4">Activates KDO (a required 8-carbon sugar) for incorporation into bacterial lipopolysaccharide in Gram-negative bacteria.</text>
</comment>
<dbReference type="InterPro" id="IPR004528">
    <property type="entry name" value="KdsB"/>
</dbReference>
<reference evidence="5 6" key="1">
    <citation type="submission" date="2017-11" db="EMBL/GenBank/DDBJ databases">
        <title>Draft genome sequence of Rhizobiales bacterium SY3-13.</title>
        <authorList>
            <person name="Sun C."/>
        </authorList>
    </citation>
    <scope>NUCLEOTIDE SEQUENCE [LARGE SCALE GENOMIC DNA]</scope>
    <source>
        <strain evidence="5 6">SY3-13</strain>
    </source>
</reference>
<evidence type="ECO:0000256" key="3">
    <source>
        <dbReference type="ARBA" id="ARBA00022985"/>
    </source>
</evidence>
<dbReference type="PANTHER" id="PTHR42866:SF2">
    <property type="entry name" value="3-DEOXY-MANNO-OCTULOSONATE CYTIDYLYLTRANSFERASE, MITOCHONDRIAL"/>
    <property type="match status" value="1"/>
</dbReference>
<name>A0A2M9G7A1_9PROT</name>
<dbReference type="Pfam" id="PF02348">
    <property type="entry name" value="CTP_transf_3"/>
    <property type="match status" value="1"/>
</dbReference>
<comment type="pathway">
    <text evidence="4">Nucleotide-sugar biosynthesis; CMP-3-deoxy-D-manno-octulosonate biosynthesis; CMP-3-deoxy-D-manno-octulosonate from 3-deoxy-D-manno-octulosonate and CTP: step 1/1.</text>
</comment>
<evidence type="ECO:0000256" key="4">
    <source>
        <dbReference type="HAMAP-Rule" id="MF_00057"/>
    </source>
</evidence>
<comment type="subcellular location">
    <subcellularLocation>
        <location evidence="4">Cytoplasm</location>
    </subcellularLocation>
</comment>